<reference evidence="1 2" key="1">
    <citation type="submission" date="2015-09" db="EMBL/GenBank/DDBJ databases">
        <authorList>
            <consortium name="Pathogen Informatics"/>
        </authorList>
    </citation>
    <scope>NUCLEOTIDE SEQUENCE [LARGE SCALE GENOMIC DNA]</scope>
    <source>
        <strain evidence="1 2">2789STDY5834911</strain>
    </source>
</reference>
<sequence>MIKPDSIKYQLLEMVGLCGEFPSGQLNRLIESDSYAEKVVTDLKQSKLIRTHYKDSLRGYRLTKRAKELLLSQNPCRFQNYLTGNAETNLIRSELPRRLRLHQKAETYLTLSHAGIPFFPDEKPLLFSESGEAATFPVRSLPLFYSSREIKNLGASTTKIKNSRCIGILMAPHCIYAVYNTGNTLLKWEYKTEVRLNAFLQHYLQGLPYHGPPTVYAIMTGSDMDMAFRLLTSTGGYKKTLFMLDTSYEHFYFLPNNSYGEYLLRLLVQPQRMMQLNQLLLSDCFPQREDLPIEHDGIDSQEKPILLAYDFDMQRINRFNTGLNVYGLSGNLICFDFQLPCLKKYLTADIHFSSIDFQKFKRRFFNEP</sequence>
<protein>
    <submittedName>
        <fullName evidence="1">Uncharacterized protein</fullName>
    </submittedName>
</protein>
<proteinExistence type="predicted"/>
<organism evidence="1 2">
    <name type="scientific">Blautia wexlerae</name>
    <dbReference type="NCBI Taxonomy" id="418240"/>
    <lineage>
        <taxon>Bacteria</taxon>
        <taxon>Bacillati</taxon>
        <taxon>Bacillota</taxon>
        <taxon>Clostridia</taxon>
        <taxon>Lachnospirales</taxon>
        <taxon>Lachnospiraceae</taxon>
        <taxon>Blautia</taxon>
    </lineage>
</organism>
<evidence type="ECO:0000313" key="2">
    <source>
        <dbReference type="Proteomes" id="UP000095712"/>
    </source>
</evidence>
<accession>A0A174TYT7</accession>
<name>A0A174TYT7_9FIRM</name>
<evidence type="ECO:0000313" key="1">
    <source>
        <dbReference type="EMBL" id="CUQ13157.1"/>
    </source>
</evidence>
<dbReference type="AlphaFoldDB" id="A0A174TYT7"/>
<gene>
    <name evidence="1" type="ORF">ERS852523_04084</name>
</gene>
<dbReference type="EMBL" id="CZAW01000079">
    <property type="protein sequence ID" value="CUQ13157.1"/>
    <property type="molecule type" value="Genomic_DNA"/>
</dbReference>
<dbReference type="Proteomes" id="UP000095712">
    <property type="component" value="Unassembled WGS sequence"/>
</dbReference>